<feature type="transmembrane region" description="Helical" evidence="2">
    <location>
        <begin position="130"/>
        <end position="150"/>
    </location>
</feature>
<accession>A0ABV8Z218</accession>
<protein>
    <submittedName>
        <fullName evidence="3">ABC transporter</fullName>
    </submittedName>
</protein>
<feature type="transmembrane region" description="Helical" evidence="2">
    <location>
        <begin position="89"/>
        <end position="109"/>
    </location>
</feature>
<feature type="region of interest" description="Disordered" evidence="1">
    <location>
        <begin position="1"/>
        <end position="43"/>
    </location>
</feature>
<dbReference type="EMBL" id="JBHSFG010000090">
    <property type="protein sequence ID" value="MFC4471538.1"/>
    <property type="molecule type" value="Genomic_DNA"/>
</dbReference>
<keyword evidence="2" id="KW-1133">Transmembrane helix</keyword>
<proteinExistence type="predicted"/>
<organism evidence="3 4">
    <name type="scientific">Streptomyces xiangluensis</name>
    <dbReference type="NCBI Taxonomy" id="2665720"/>
    <lineage>
        <taxon>Bacteria</taxon>
        <taxon>Bacillati</taxon>
        <taxon>Actinomycetota</taxon>
        <taxon>Actinomycetes</taxon>
        <taxon>Kitasatosporales</taxon>
        <taxon>Streptomycetaceae</taxon>
        <taxon>Streptomyces</taxon>
    </lineage>
</organism>
<gene>
    <name evidence="3" type="ORF">ACFPH6_44820</name>
</gene>
<evidence type="ECO:0000256" key="2">
    <source>
        <dbReference type="SAM" id="Phobius"/>
    </source>
</evidence>
<dbReference type="Proteomes" id="UP001596012">
    <property type="component" value="Unassembled WGS sequence"/>
</dbReference>
<reference evidence="4" key="1">
    <citation type="journal article" date="2019" name="Int. J. Syst. Evol. Microbiol.">
        <title>The Global Catalogue of Microorganisms (GCM) 10K type strain sequencing project: providing services to taxonomists for standard genome sequencing and annotation.</title>
        <authorList>
            <consortium name="The Broad Institute Genomics Platform"/>
            <consortium name="The Broad Institute Genome Sequencing Center for Infectious Disease"/>
            <person name="Wu L."/>
            <person name="Ma J."/>
        </authorList>
    </citation>
    <scope>NUCLEOTIDE SEQUENCE [LARGE SCALE GENOMIC DNA]</scope>
    <source>
        <strain evidence="4">DT43</strain>
    </source>
</reference>
<comment type="caution">
    <text evidence="3">The sequence shown here is derived from an EMBL/GenBank/DDBJ whole genome shotgun (WGS) entry which is preliminary data.</text>
</comment>
<dbReference type="RefSeq" id="WP_386353862.1">
    <property type="nucleotide sequence ID" value="NZ_JBHSFG010000090.1"/>
</dbReference>
<feature type="transmembrane region" description="Helical" evidence="2">
    <location>
        <begin position="59"/>
        <end position="77"/>
    </location>
</feature>
<feature type="transmembrane region" description="Helical" evidence="2">
    <location>
        <begin position="228"/>
        <end position="245"/>
    </location>
</feature>
<name>A0ABV8Z218_9ACTN</name>
<keyword evidence="2" id="KW-0472">Membrane</keyword>
<feature type="transmembrane region" description="Helical" evidence="2">
    <location>
        <begin position="162"/>
        <end position="183"/>
    </location>
</feature>
<evidence type="ECO:0000313" key="4">
    <source>
        <dbReference type="Proteomes" id="UP001596012"/>
    </source>
</evidence>
<evidence type="ECO:0000256" key="1">
    <source>
        <dbReference type="SAM" id="MobiDB-lite"/>
    </source>
</evidence>
<keyword evidence="4" id="KW-1185">Reference proteome</keyword>
<feature type="transmembrane region" description="Helical" evidence="2">
    <location>
        <begin position="190"/>
        <end position="208"/>
    </location>
</feature>
<evidence type="ECO:0000313" key="3">
    <source>
        <dbReference type="EMBL" id="MFC4471538.1"/>
    </source>
</evidence>
<keyword evidence="2" id="KW-0812">Transmembrane</keyword>
<sequence length="261" mass="27543">MLGVTAGAAGGRDDRRGRGARGHGSGRPAPGREPRPRPRPTPSTVGIIRALVLPVARTLPWLPLAAGGTVGLLLVGVPRLVSGETADWVALLLLRGAALAFGLGLAFLMDDPARHTTAGVPVRRAVRAGLRVALVAPVAVGWWTAALLLVPEEVRPPVGDMTLEAAATAVLALLAGAAAVRLWDEPEPGQATAAALLLTGLAAPLLMPDRWTLFVQPHVDRWDEAHRSWVWLLAGAAFIWAACLLEPVRRRRVRAVFTARS</sequence>